<feature type="transmembrane region" description="Helical" evidence="6">
    <location>
        <begin position="280"/>
        <end position="303"/>
    </location>
</feature>
<dbReference type="Pfam" id="PF01943">
    <property type="entry name" value="Polysacc_synt"/>
    <property type="match status" value="1"/>
</dbReference>
<protein>
    <submittedName>
        <fullName evidence="7">Oligosaccharide flippase family protein</fullName>
    </submittedName>
</protein>
<comment type="caution">
    <text evidence="7">The sequence shown here is derived from an EMBL/GenBank/DDBJ whole genome shotgun (WGS) entry which is preliminary data.</text>
</comment>
<organism evidence="7 8">
    <name type="scientific">Carnobacterium maltaromaticum</name>
    <name type="common">Carnobacterium piscicola</name>
    <dbReference type="NCBI Taxonomy" id="2751"/>
    <lineage>
        <taxon>Bacteria</taxon>
        <taxon>Bacillati</taxon>
        <taxon>Bacillota</taxon>
        <taxon>Bacilli</taxon>
        <taxon>Lactobacillales</taxon>
        <taxon>Carnobacteriaceae</taxon>
        <taxon>Carnobacterium</taxon>
    </lineage>
</organism>
<accession>A0AAW9K776</accession>
<dbReference type="InterPro" id="IPR002797">
    <property type="entry name" value="Polysacc_synth"/>
</dbReference>
<keyword evidence="2" id="KW-1003">Cell membrane</keyword>
<feature type="transmembrane region" description="Helical" evidence="6">
    <location>
        <begin position="205"/>
        <end position="222"/>
    </location>
</feature>
<feature type="transmembrane region" description="Helical" evidence="6">
    <location>
        <begin position="347"/>
        <end position="366"/>
    </location>
</feature>
<feature type="transmembrane region" description="Helical" evidence="6">
    <location>
        <begin position="47"/>
        <end position="67"/>
    </location>
</feature>
<evidence type="ECO:0000256" key="2">
    <source>
        <dbReference type="ARBA" id="ARBA00022475"/>
    </source>
</evidence>
<evidence type="ECO:0000256" key="4">
    <source>
        <dbReference type="ARBA" id="ARBA00022989"/>
    </source>
</evidence>
<reference evidence="7" key="1">
    <citation type="submission" date="2023-08" db="EMBL/GenBank/DDBJ databases">
        <title>Genomic characterization of piscicolin 126 produced by Carnobacterium maltaromaticum CM22 strain isolated from salmon (Salmo salar).</title>
        <authorList>
            <person name="Gonzalez-Gragera E."/>
            <person name="Garcia-Lopez J.D."/>
            <person name="Teso-Perez C."/>
            <person name="Gimenez-Hernandez I."/>
            <person name="Peralta-Sanchez J.M."/>
            <person name="Valdivia E."/>
            <person name="Montalban-Lopez M."/>
            <person name="Martin-Platero A.M."/>
            <person name="Banos A."/>
            <person name="Martinez-Bueno M."/>
        </authorList>
    </citation>
    <scope>NUCLEOTIDE SEQUENCE</scope>
    <source>
        <strain evidence="7">CM22</strain>
    </source>
</reference>
<dbReference type="Proteomes" id="UP001290462">
    <property type="component" value="Unassembled WGS sequence"/>
</dbReference>
<feature type="transmembrane region" description="Helical" evidence="6">
    <location>
        <begin position="111"/>
        <end position="127"/>
    </location>
</feature>
<feature type="transmembrane region" description="Helical" evidence="6">
    <location>
        <begin position="166"/>
        <end position="185"/>
    </location>
</feature>
<evidence type="ECO:0000256" key="3">
    <source>
        <dbReference type="ARBA" id="ARBA00022692"/>
    </source>
</evidence>
<sequence>MSKLQKLGANTLIFAIGNIGSKLMIFLLVPFYTVFLSPAQLGKADMSVTTVSLLVPLLTLSISDAVMRFGLDEKDSENVLAVAMTILSLEFIILLVATPFLFQISFLKEEIIYLVVLLFFQSLYLTLQQYARAVGKIKLFAWSSLIVSLILTVSMIIVLGVFRLGVVGFIFAQASSFLVGSFFLCWQMKIKVPLKKLDTVLLKRMLLYSVPLMPNALTWWVIQLSDRYFITLFSGIAAAGLYVVAVKIPSLINLCSSIFFQAWQLSVIENKEGNGNYIRLAFSIFSMVLMVGISLLMIANKLLVSLLFSTSYSTVWQFIPFLLLSSLFSALATFLATNDMKEMKTTFIFQSTMIGAGLNIVLNLILIPVLGLQGASISGMLSFAMTFYIRGKRQNMFENQFFKRSFICSIILLIGQASSISFCKGVSFWYQLIFLVGIVGINAPIMARIAKEIKNKIKRKEMSI</sequence>
<dbReference type="GO" id="GO:0005886">
    <property type="term" value="C:plasma membrane"/>
    <property type="evidence" value="ECO:0007669"/>
    <property type="project" value="UniProtKB-SubCell"/>
</dbReference>
<evidence type="ECO:0000313" key="7">
    <source>
        <dbReference type="EMBL" id="MDZ5759257.1"/>
    </source>
</evidence>
<evidence type="ECO:0000313" key="8">
    <source>
        <dbReference type="Proteomes" id="UP001290462"/>
    </source>
</evidence>
<proteinExistence type="predicted"/>
<evidence type="ECO:0000256" key="6">
    <source>
        <dbReference type="SAM" id="Phobius"/>
    </source>
</evidence>
<keyword evidence="5 6" id="KW-0472">Membrane</keyword>
<feature type="transmembrane region" description="Helical" evidence="6">
    <location>
        <begin position="79"/>
        <end position="105"/>
    </location>
</feature>
<evidence type="ECO:0000256" key="5">
    <source>
        <dbReference type="ARBA" id="ARBA00023136"/>
    </source>
</evidence>
<dbReference type="PANTHER" id="PTHR30250">
    <property type="entry name" value="PST FAMILY PREDICTED COLANIC ACID TRANSPORTER"/>
    <property type="match status" value="1"/>
</dbReference>
<dbReference type="EMBL" id="JAVBVO010000003">
    <property type="protein sequence ID" value="MDZ5759257.1"/>
    <property type="molecule type" value="Genomic_DNA"/>
</dbReference>
<name>A0AAW9K776_CARML</name>
<keyword evidence="4 6" id="KW-1133">Transmembrane helix</keyword>
<feature type="transmembrane region" description="Helical" evidence="6">
    <location>
        <begin position="428"/>
        <end position="450"/>
    </location>
</feature>
<dbReference type="PANTHER" id="PTHR30250:SF11">
    <property type="entry name" value="O-ANTIGEN TRANSPORTER-RELATED"/>
    <property type="match status" value="1"/>
</dbReference>
<dbReference type="AlphaFoldDB" id="A0AAW9K776"/>
<comment type="subcellular location">
    <subcellularLocation>
        <location evidence="1">Cell membrane</location>
        <topology evidence="1">Multi-pass membrane protein</topology>
    </subcellularLocation>
</comment>
<feature type="transmembrane region" description="Helical" evidence="6">
    <location>
        <begin position="315"/>
        <end position="335"/>
    </location>
</feature>
<gene>
    <name evidence="7" type="ORF">RAK27_11350</name>
</gene>
<feature type="transmembrane region" description="Helical" evidence="6">
    <location>
        <begin position="372"/>
        <end position="389"/>
    </location>
</feature>
<feature type="transmembrane region" description="Helical" evidence="6">
    <location>
        <begin position="12"/>
        <end position="35"/>
    </location>
</feature>
<feature type="transmembrane region" description="Helical" evidence="6">
    <location>
        <begin position="228"/>
        <end position="246"/>
    </location>
</feature>
<feature type="transmembrane region" description="Helical" evidence="6">
    <location>
        <begin position="401"/>
        <end position="422"/>
    </location>
</feature>
<dbReference type="InterPro" id="IPR050833">
    <property type="entry name" value="Poly_Biosynth_Transport"/>
</dbReference>
<feature type="transmembrane region" description="Helical" evidence="6">
    <location>
        <begin position="139"/>
        <end position="160"/>
    </location>
</feature>
<keyword evidence="3 6" id="KW-0812">Transmembrane</keyword>
<evidence type="ECO:0000256" key="1">
    <source>
        <dbReference type="ARBA" id="ARBA00004651"/>
    </source>
</evidence>
<dbReference type="RefSeq" id="WP_322809135.1">
    <property type="nucleotide sequence ID" value="NZ_JAVBVO010000003.1"/>
</dbReference>